<name>A0A816EDX0_ADIRI</name>
<reference evidence="2" key="1">
    <citation type="submission" date="2021-02" db="EMBL/GenBank/DDBJ databases">
        <authorList>
            <person name="Nowell W R."/>
        </authorList>
    </citation>
    <scope>NUCLEOTIDE SEQUENCE</scope>
</reference>
<feature type="transmembrane region" description="Helical" evidence="1">
    <location>
        <begin position="894"/>
        <end position="913"/>
    </location>
</feature>
<feature type="non-terminal residue" evidence="2">
    <location>
        <position position="1"/>
    </location>
</feature>
<keyword evidence="3" id="KW-1185">Reference proteome</keyword>
<keyword evidence="1" id="KW-0812">Transmembrane</keyword>
<protein>
    <submittedName>
        <fullName evidence="2">Uncharacterized protein</fullName>
    </submittedName>
</protein>
<proteinExistence type="predicted"/>
<evidence type="ECO:0000313" key="2">
    <source>
        <dbReference type="EMBL" id="CAF1644741.1"/>
    </source>
</evidence>
<sequence>MNIPHAASNLRRKIKTFVRDLNLFPSIPPSTDEHQLRNQQISTRLFLFCLILSLTILLVYNSVITITQTVTVLSPTITQYSQLYEKYPQTLTCPCSKISIDYGTFFRIEYTFHPVCYSDFVTDNWIDYLSQFKTDYIVFSDDFRWTSTLTFQALSTLCRLMNKTIVNRLTQFYSMQYVSASVTSLKEFQYQSEGFLTTFNISTRNDFVNSLSTIRDITQSNGLMSGKLTNYGFMSSRTTNNVVTYTIPYGSCECITSAICTDDSSIWNANGRRIFSIPGFYTGCYVIEALLRSDLRCFYNQACITRLQSYINSSISMNISALDSSLLIYFDETSTIRDILTLLMVQQWNKSKLPENYFNECKPTNCVYTYETNNSAIYIITTLVGLIGGLITVLKLVIPRLVMFIRRRKVTDVEEIGKTYSRAFTVVSVQSKPAEQQNRQNKLTRVKGCFYTLNIFPSIPPSTDEHQLHNQRISTRLFLLCLIGSLTILLVYNSLITITQTITIPSPTITQYSQLYEQHGQILICPCSTISVDYRKFLNLGYKIHQVCYSDFVSEKWIEYLAQFSEDIDLYGDDFRWLSPLVFQSLYAVCDSIRRMINNRLIAFHFTHYITASVISVEVFQSQFEAFISQFIQSTRNNFLFSLSAIRDTTQSNSLLSGKLTNYGFRIGSSNRTLSGSSFTYDNCSCTTSSRCSSGSAVYNSDYEVLFYVPGFYTGCYIIETLLQSNLVCLYNQTCISELESYFIPSVPSNVTALVTSTASNFSRDSTVRILVEQLMIEEWLPSIEYEKYYNECQPIQCSYTYQRKNSRIYIITALIGLIGGLITVLKLVIPRLVTFVRKKKERVEPQIGVNLNQRILQFKEKSKIFVKNFNLFPSIPPSTDEHQLRNQQISTRLFLFCLILSLTILLVYNSVIT</sequence>
<evidence type="ECO:0000256" key="1">
    <source>
        <dbReference type="SAM" id="Phobius"/>
    </source>
</evidence>
<feature type="transmembrane region" description="Helical" evidence="1">
    <location>
        <begin position="809"/>
        <end position="830"/>
    </location>
</feature>
<feature type="transmembrane region" description="Helical" evidence="1">
    <location>
        <begin position="45"/>
        <end position="64"/>
    </location>
</feature>
<dbReference type="AlphaFoldDB" id="A0A816EDX0"/>
<keyword evidence="1" id="KW-0472">Membrane</keyword>
<feature type="transmembrane region" description="Helical" evidence="1">
    <location>
        <begin position="376"/>
        <end position="398"/>
    </location>
</feature>
<gene>
    <name evidence="2" type="ORF">XAT740_LOCUS53937</name>
</gene>
<dbReference type="Proteomes" id="UP000663828">
    <property type="component" value="Unassembled WGS sequence"/>
</dbReference>
<dbReference type="EMBL" id="CAJNOR010009451">
    <property type="protein sequence ID" value="CAF1644741.1"/>
    <property type="molecule type" value="Genomic_DNA"/>
</dbReference>
<keyword evidence="1" id="KW-1133">Transmembrane helix</keyword>
<evidence type="ECO:0000313" key="3">
    <source>
        <dbReference type="Proteomes" id="UP000663828"/>
    </source>
</evidence>
<organism evidence="2 3">
    <name type="scientific">Adineta ricciae</name>
    <name type="common">Rotifer</name>
    <dbReference type="NCBI Taxonomy" id="249248"/>
    <lineage>
        <taxon>Eukaryota</taxon>
        <taxon>Metazoa</taxon>
        <taxon>Spiralia</taxon>
        <taxon>Gnathifera</taxon>
        <taxon>Rotifera</taxon>
        <taxon>Eurotatoria</taxon>
        <taxon>Bdelloidea</taxon>
        <taxon>Adinetida</taxon>
        <taxon>Adinetidae</taxon>
        <taxon>Adineta</taxon>
    </lineage>
</organism>
<comment type="caution">
    <text evidence="2">The sequence shown here is derived from an EMBL/GenBank/DDBJ whole genome shotgun (WGS) entry which is preliminary data.</text>
</comment>
<feature type="transmembrane region" description="Helical" evidence="1">
    <location>
        <begin position="477"/>
        <end position="496"/>
    </location>
</feature>
<accession>A0A816EDX0</accession>